<accession>A0A834KDW4</accession>
<evidence type="ECO:0000313" key="2">
    <source>
        <dbReference type="Proteomes" id="UP000614350"/>
    </source>
</evidence>
<keyword evidence="2" id="KW-1185">Reference proteome</keyword>
<protein>
    <submittedName>
        <fullName evidence="1">Uncharacterized protein</fullName>
    </submittedName>
</protein>
<dbReference type="Proteomes" id="UP000614350">
    <property type="component" value="Unassembled WGS sequence"/>
</dbReference>
<proteinExistence type="predicted"/>
<dbReference type="AlphaFoldDB" id="A0A834KDW4"/>
<comment type="caution">
    <text evidence="1">The sequence shown here is derived from an EMBL/GenBank/DDBJ whole genome shotgun (WGS) entry which is preliminary data.</text>
</comment>
<dbReference type="EMBL" id="JACSEA010000003">
    <property type="protein sequence ID" value="KAF7404903.1"/>
    <property type="molecule type" value="Genomic_DNA"/>
</dbReference>
<reference evidence="1" key="1">
    <citation type="journal article" date="2020" name="G3 (Bethesda)">
        <title>High-Quality Assemblies for Three Invasive Social Wasps from the &lt;i&gt;Vespula&lt;/i&gt; Genus.</title>
        <authorList>
            <person name="Harrop T.W.R."/>
            <person name="Guhlin J."/>
            <person name="McLaughlin G.M."/>
            <person name="Permina E."/>
            <person name="Stockwell P."/>
            <person name="Gilligan J."/>
            <person name="Le Lec M.F."/>
            <person name="Gruber M.A.M."/>
            <person name="Quinn O."/>
            <person name="Lovegrove M."/>
            <person name="Duncan E.J."/>
            <person name="Remnant E.J."/>
            <person name="Van Eeckhoven J."/>
            <person name="Graham B."/>
            <person name="Knapp R.A."/>
            <person name="Langford K.W."/>
            <person name="Kronenberg Z."/>
            <person name="Press M.O."/>
            <person name="Eacker S.M."/>
            <person name="Wilson-Rankin E.E."/>
            <person name="Purcell J."/>
            <person name="Lester P.J."/>
            <person name="Dearden P.K."/>
        </authorList>
    </citation>
    <scope>NUCLEOTIDE SEQUENCE</scope>
    <source>
        <strain evidence="1">Marl-1</strain>
    </source>
</reference>
<name>A0A834KDW4_VESVU</name>
<evidence type="ECO:0000313" key="1">
    <source>
        <dbReference type="EMBL" id="KAF7404903.1"/>
    </source>
</evidence>
<sequence>MMVVVVEGVQRLVQRSGSKLFPGYQGRRRDLTRGGTENRPRVDFGWNGSNGNWGATAVNNSRLSLSRRFRCGWKRRTSLRLVQPWLLRPSWQSVVRLWVSPQLY</sequence>
<gene>
    <name evidence="1" type="ORF">HZH66_003809</name>
</gene>
<organism evidence="1 2">
    <name type="scientific">Vespula vulgaris</name>
    <name type="common">Yellow jacket</name>
    <name type="synonym">Wasp</name>
    <dbReference type="NCBI Taxonomy" id="7454"/>
    <lineage>
        <taxon>Eukaryota</taxon>
        <taxon>Metazoa</taxon>
        <taxon>Ecdysozoa</taxon>
        <taxon>Arthropoda</taxon>
        <taxon>Hexapoda</taxon>
        <taxon>Insecta</taxon>
        <taxon>Pterygota</taxon>
        <taxon>Neoptera</taxon>
        <taxon>Endopterygota</taxon>
        <taxon>Hymenoptera</taxon>
        <taxon>Apocrita</taxon>
        <taxon>Aculeata</taxon>
        <taxon>Vespoidea</taxon>
        <taxon>Vespidae</taxon>
        <taxon>Vespinae</taxon>
        <taxon>Vespula</taxon>
    </lineage>
</organism>